<name>A0AAV7VIZ1_PLEWA</name>
<evidence type="ECO:0000313" key="2">
    <source>
        <dbReference type="EMBL" id="KAJ1200697.1"/>
    </source>
</evidence>
<sequence>MAHSKSALDPSIIRPARPGRPGAHLVLAIHPPTRELAEAVGGLDLPRIQTRAAPGAQQFGAGSRGLPWRPAEWSGPSAGTRRPPEVAGGLRGGALGLD</sequence>
<dbReference type="AlphaFoldDB" id="A0AAV7VIZ1"/>
<dbReference type="EMBL" id="JANPWB010000003">
    <property type="protein sequence ID" value="KAJ1200697.1"/>
    <property type="molecule type" value="Genomic_DNA"/>
</dbReference>
<dbReference type="Proteomes" id="UP001066276">
    <property type="component" value="Chromosome 2_1"/>
</dbReference>
<proteinExistence type="predicted"/>
<accession>A0AAV7VIZ1</accession>
<organism evidence="2 3">
    <name type="scientific">Pleurodeles waltl</name>
    <name type="common">Iberian ribbed newt</name>
    <dbReference type="NCBI Taxonomy" id="8319"/>
    <lineage>
        <taxon>Eukaryota</taxon>
        <taxon>Metazoa</taxon>
        <taxon>Chordata</taxon>
        <taxon>Craniata</taxon>
        <taxon>Vertebrata</taxon>
        <taxon>Euteleostomi</taxon>
        <taxon>Amphibia</taxon>
        <taxon>Batrachia</taxon>
        <taxon>Caudata</taxon>
        <taxon>Salamandroidea</taxon>
        <taxon>Salamandridae</taxon>
        <taxon>Pleurodelinae</taxon>
        <taxon>Pleurodeles</taxon>
    </lineage>
</organism>
<gene>
    <name evidence="2" type="ORF">NDU88_004518</name>
</gene>
<comment type="caution">
    <text evidence="2">The sequence shown here is derived from an EMBL/GenBank/DDBJ whole genome shotgun (WGS) entry which is preliminary data.</text>
</comment>
<evidence type="ECO:0000256" key="1">
    <source>
        <dbReference type="SAM" id="MobiDB-lite"/>
    </source>
</evidence>
<protein>
    <submittedName>
        <fullName evidence="2">Uncharacterized protein</fullName>
    </submittedName>
</protein>
<evidence type="ECO:0000313" key="3">
    <source>
        <dbReference type="Proteomes" id="UP001066276"/>
    </source>
</evidence>
<feature type="compositionally biased region" description="Gly residues" evidence="1">
    <location>
        <begin position="89"/>
        <end position="98"/>
    </location>
</feature>
<reference evidence="2" key="1">
    <citation type="journal article" date="2022" name="bioRxiv">
        <title>Sequencing and chromosome-scale assembly of the giantPleurodeles waltlgenome.</title>
        <authorList>
            <person name="Brown T."/>
            <person name="Elewa A."/>
            <person name="Iarovenko S."/>
            <person name="Subramanian E."/>
            <person name="Araus A.J."/>
            <person name="Petzold A."/>
            <person name="Susuki M."/>
            <person name="Suzuki K.-i.T."/>
            <person name="Hayashi T."/>
            <person name="Toyoda A."/>
            <person name="Oliveira C."/>
            <person name="Osipova E."/>
            <person name="Leigh N.D."/>
            <person name="Simon A."/>
            <person name="Yun M.H."/>
        </authorList>
    </citation>
    <scope>NUCLEOTIDE SEQUENCE</scope>
    <source>
        <strain evidence="2">20211129_DDA</strain>
        <tissue evidence="2">Liver</tissue>
    </source>
</reference>
<feature type="region of interest" description="Disordered" evidence="1">
    <location>
        <begin position="1"/>
        <end position="21"/>
    </location>
</feature>
<feature type="region of interest" description="Disordered" evidence="1">
    <location>
        <begin position="54"/>
        <end position="98"/>
    </location>
</feature>
<keyword evidence="3" id="KW-1185">Reference proteome</keyword>